<evidence type="ECO:0000256" key="7">
    <source>
        <dbReference type="ARBA" id="ARBA00023065"/>
    </source>
</evidence>
<keyword evidence="2 11" id="KW-0813">Transport</keyword>
<evidence type="ECO:0000256" key="8">
    <source>
        <dbReference type="ARBA" id="ARBA00023077"/>
    </source>
</evidence>
<evidence type="ECO:0000256" key="4">
    <source>
        <dbReference type="ARBA" id="ARBA00022496"/>
    </source>
</evidence>
<dbReference type="Proteomes" id="UP000229730">
    <property type="component" value="Unassembled WGS sequence"/>
</dbReference>
<keyword evidence="8 12" id="KW-0798">TonB box</keyword>
<evidence type="ECO:0000256" key="2">
    <source>
        <dbReference type="ARBA" id="ARBA00022448"/>
    </source>
</evidence>
<feature type="chain" id="PRO_5013935592" description="Secretin/TonB short N-terminal domain-containing protein" evidence="13">
    <location>
        <begin position="30"/>
        <end position="876"/>
    </location>
</feature>
<comment type="subcellular location">
    <subcellularLocation>
        <location evidence="1 11">Cell outer membrane</location>
        <topology evidence="1 11">Multi-pass membrane protein</topology>
    </subcellularLocation>
</comment>
<protein>
    <recommendedName>
        <fullName evidence="14">Secretin/TonB short N-terminal domain-containing protein</fullName>
    </recommendedName>
</protein>
<dbReference type="Gene3D" id="2.40.170.20">
    <property type="entry name" value="TonB-dependent receptor, beta-barrel domain"/>
    <property type="match status" value="1"/>
</dbReference>
<evidence type="ECO:0000256" key="9">
    <source>
        <dbReference type="ARBA" id="ARBA00023136"/>
    </source>
</evidence>
<dbReference type="InterPro" id="IPR012910">
    <property type="entry name" value="Plug_dom"/>
</dbReference>
<dbReference type="AlphaFoldDB" id="A0A2G4YS68"/>
<evidence type="ECO:0000256" key="6">
    <source>
        <dbReference type="ARBA" id="ARBA00023004"/>
    </source>
</evidence>
<dbReference type="EMBL" id="PDEM01000017">
    <property type="protein sequence ID" value="PHZ85107.1"/>
    <property type="molecule type" value="Genomic_DNA"/>
</dbReference>
<proteinExistence type="inferred from homology"/>
<dbReference type="OrthoDB" id="127311at2"/>
<dbReference type="PANTHER" id="PTHR32552">
    <property type="entry name" value="FERRICHROME IRON RECEPTOR-RELATED"/>
    <property type="match status" value="1"/>
</dbReference>
<feature type="signal peptide" evidence="13">
    <location>
        <begin position="1"/>
        <end position="29"/>
    </location>
</feature>
<dbReference type="GO" id="GO:0006826">
    <property type="term" value="P:iron ion transport"/>
    <property type="evidence" value="ECO:0007669"/>
    <property type="project" value="UniProtKB-KW"/>
</dbReference>
<sequence length="876" mass="94034">MKKNIFCKNILTSTVSVVALLMTAGTAQAEENFNISAQPLAKALLEFNQQSGLTVAAPSDLIVGKKGVAVRGEMGPEEALIQILSGSGLKLSQASTGAYLVTESSGFQKISYNTTADYQEDMAVYEDDERADEVEGFALEEVVVTATRRETGLNDTVGSISAIGSKEITRRNFSEMNDYLRTVPGVNFIEVGLGNNAVIVRGLGVDPQNEGITSSATTGIYFGEVSLSGLTAQGSGSDLKMIDLERVEVLRGPQGTLFGSGTLAGAVRNIPKAPNLDEFEGSVKAGYSNTAKSGGDNTKFEAVINVPLVEDKLAARVVAYRHDTSGYINNIAGTQLANDGTIVPGFPAATAVALWGGAELYQDESNLGATDYTGGRVSVLWKPVDDLSITFQHAYQKAEQKGQPYVELGLGAAPYTQVTLQLGDGPETAGRQIGHGDEIHITNVVAEYDFGWASVLSSSSWVDDKGERVQDATSFGGFPGIQYVNSSAEFFSQELRFVSQLDGPLQFVAGVYYEEVEVDLLVDTWSTTDELAAFFGTATRLLIANSAQKSADQLSFYGELSYDITEQLKVSVGARRFDYEKNSHTIQAGILGNSDNLGVFDETGTNFKASLSYTPNDDTLLYAEWAEGFRLGDASFPVLAETCDVNNDGILDGTSVPLKGGFDSDTSENFELGAKMTLLDNRLQTNIAVYQVNWVGIPVSVFGGLDQDPRVCLQAITANVGKARSRGFEFETMYQLTESLRVNLGGAYTNAKLTEDAPGLGAFAGDRLPGAADFTVNIGLQYEYDLGDNPSYVRGDYSYVNEFYNKLGEVGTRTGGYSQLNISAGVSLYTGQLDIGLFVHNLTNENALTHADTVALDDRAYRLRPRTIGINVGYNF</sequence>
<evidence type="ECO:0000313" key="15">
    <source>
        <dbReference type="EMBL" id="PHZ85107.1"/>
    </source>
</evidence>
<evidence type="ECO:0000256" key="12">
    <source>
        <dbReference type="RuleBase" id="RU003357"/>
    </source>
</evidence>
<evidence type="ECO:0000313" key="16">
    <source>
        <dbReference type="Proteomes" id="UP000229730"/>
    </source>
</evidence>
<dbReference type="InterPro" id="IPR036942">
    <property type="entry name" value="Beta-barrel_TonB_sf"/>
</dbReference>
<accession>A0A2G4YS68</accession>
<dbReference type="InterPro" id="IPR000531">
    <property type="entry name" value="Beta-barrel_TonB"/>
</dbReference>
<reference evidence="15 16" key="1">
    <citation type="submission" date="2017-10" db="EMBL/GenBank/DDBJ databases">
        <title>Frigbacter circumglobatus gen. nov. sp. nov., isolated from sediment cultured in situ.</title>
        <authorList>
            <person name="Zhao Z."/>
        </authorList>
    </citation>
    <scope>NUCLEOTIDE SEQUENCE [LARGE SCALE GENOMIC DNA]</scope>
    <source>
        <strain evidence="15 16">ZYL</strain>
    </source>
</reference>
<feature type="domain" description="Secretin/TonB short N-terminal" evidence="14">
    <location>
        <begin position="53"/>
        <end position="104"/>
    </location>
</feature>
<keyword evidence="3 11" id="KW-1134">Transmembrane beta strand</keyword>
<evidence type="ECO:0000256" key="5">
    <source>
        <dbReference type="ARBA" id="ARBA00022692"/>
    </source>
</evidence>
<name>A0A2G4YS68_9PROT</name>
<keyword evidence="9 11" id="KW-0472">Membrane</keyword>
<evidence type="ECO:0000256" key="11">
    <source>
        <dbReference type="PROSITE-ProRule" id="PRU01360"/>
    </source>
</evidence>
<evidence type="ECO:0000256" key="1">
    <source>
        <dbReference type="ARBA" id="ARBA00004571"/>
    </source>
</evidence>
<gene>
    <name evidence="15" type="ORF">CRD36_08480</name>
</gene>
<evidence type="ECO:0000256" key="10">
    <source>
        <dbReference type="ARBA" id="ARBA00023237"/>
    </source>
</evidence>
<organism evidence="15 16">
    <name type="scientific">Paremcibacter congregatus</name>
    <dbReference type="NCBI Taxonomy" id="2043170"/>
    <lineage>
        <taxon>Bacteria</taxon>
        <taxon>Pseudomonadati</taxon>
        <taxon>Pseudomonadota</taxon>
        <taxon>Alphaproteobacteria</taxon>
        <taxon>Emcibacterales</taxon>
        <taxon>Emcibacteraceae</taxon>
        <taxon>Paremcibacter</taxon>
    </lineage>
</organism>
<keyword evidence="7" id="KW-0406">Ion transport</keyword>
<dbReference type="SUPFAM" id="SSF56935">
    <property type="entry name" value="Porins"/>
    <property type="match status" value="1"/>
</dbReference>
<keyword evidence="13" id="KW-0732">Signal</keyword>
<evidence type="ECO:0000259" key="14">
    <source>
        <dbReference type="SMART" id="SM00965"/>
    </source>
</evidence>
<dbReference type="Gene3D" id="3.55.50.30">
    <property type="match status" value="1"/>
</dbReference>
<keyword evidence="16" id="KW-1185">Reference proteome</keyword>
<dbReference type="InterPro" id="IPR011662">
    <property type="entry name" value="Secretin/TonB_short_N"/>
</dbReference>
<dbReference type="SMART" id="SM00965">
    <property type="entry name" value="STN"/>
    <property type="match status" value="1"/>
</dbReference>
<dbReference type="RefSeq" id="WP_099472333.1">
    <property type="nucleotide sequence ID" value="NZ_CP041025.1"/>
</dbReference>
<comment type="similarity">
    <text evidence="11 12">Belongs to the TonB-dependent receptor family.</text>
</comment>
<keyword evidence="10 11" id="KW-0998">Cell outer membrane</keyword>
<keyword evidence="6" id="KW-0408">Iron</keyword>
<dbReference type="Pfam" id="PF07715">
    <property type="entry name" value="Plug"/>
    <property type="match status" value="1"/>
</dbReference>
<dbReference type="PANTHER" id="PTHR32552:SF81">
    <property type="entry name" value="TONB-DEPENDENT OUTER MEMBRANE RECEPTOR"/>
    <property type="match status" value="1"/>
</dbReference>
<dbReference type="InterPro" id="IPR039426">
    <property type="entry name" value="TonB-dep_rcpt-like"/>
</dbReference>
<dbReference type="PROSITE" id="PS52016">
    <property type="entry name" value="TONB_DEPENDENT_REC_3"/>
    <property type="match status" value="1"/>
</dbReference>
<dbReference type="GO" id="GO:0009279">
    <property type="term" value="C:cell outer membrane"/>
    <property type="evidence" value="ECO:0007669"/>
    <property type="project" value="UniProtKB-SubCell"/>
</dbReference>
<comment type="caution">
    <text evidence="15">The sequence shown here is derived from an EMBL/GenBank/DDBJ whole genome shotgun (WGS) entry which is preliminary data.</text>
</comment>
<evidence type="ECO:0000256" key="3">
    <source>
        <dbReference type="ARBA" id="ARBA00022452"/>
    </source>
</evidence>
<keyword evidence="4" id="KW-0410">Iron transport</keyword>
<dbReference type="FunCoup" id="A0A2G4YS68">
    <property type="interactions" value="131"/>
</dbReference>
<dbReference type="InParanoid" id="A0A2G4YS68"/>
<dbReference type="CDD" id="cd01347">
    <property type="entry name" value="ligand_gated_channel"/>
    <property type="match status" value="1"/>
</dbReference>
<keyword evidence="5 11" id="KW-0812">Transmembrane</keyword>
<dbReference type="Pfam" id="PF00593">
    <property type="entry name" value="TonB_dep_Rec_b-barrel"/>
    <property type="match status" value="1"/>
</dbReference>
<evidence type="ECO:0000256" key="13">
    <source>
        <dbReference type="SAM" id="SignalP"/>
    </source>
</evidence>